<dbReference type="AlphaFoldDB" id="A0A8T2R8X4"/>
<evidence type="ECO:0000256" key="1">
    <source>
        <dbReference type="SAM" id="MobiDB-lite"/>
    </source>
</evidence>
<feature type="transmembrane region" description="Helical" evidence="2">
    <location>
        <begin position="25"/>
        <end position="48"/>
    </location>
</feature>
<dbReference type="Proteomes" id="UP000825935">
    <property type="component" value="Chromosome 29"/>
</dbReference>
<gene>
    <name evidence="3" type="ORF">KP509_29G064300</name>
</gene>
<name>A0A8T2R8X4_CERRI</name>
<organism evidence="3 4">
    <name type="scientific">Ceratopteris richardii</name>
    <name type="common">Triangle waterfern</name>
    <dbReference type="NCBI Taxonomy" id="49495"/>
    <lineage>
        <taxon>Eukaryota</taxon>
        <taxon>Viridiplantae</taxon>
        <taxon>Streptophyta</taxon>
        <taxon>Embryophyta</taxon>
        <taxon>Tracheophyta</taxon>
        <taxon>Polypodiopsida</taxon>
        <taxon>Polypodiidae</taxon>
        <taxon>Polypodiales</taxon>
        <taxon>Pteridineae</taxon>
        <taxon>Pteridaceae</taxon>
        <taxon>Parkerioideae</taxon>
        <taxon>Ceratopteris</taxon>
    </lineage>
</organism>
<evidence type="ECO:0000313" key="3">
    <source>
        <dbReference type="EMBL" id="KAH7292357.1"/>
    </source>
</evidence>
<accession>A0A8T2R8X4</accession>
<proteinExistence type="predicted"/>
<feature type="region of interest" description="Disordered" evidence="1">
    <location>
        <begin position="236"/>
        <end position="285"/>
    </location>
</feature>
<feature type="region of interest" description="Disordered" evidence="1">
    <location>
        <begin position="56"/>
        <end position="89"/>
    </location>
</feature>
<dbReference type="Pfam" id="PF05553">
    <property type="entry name" value="DUF761"/>
    <property type="match status" value="1"/>
</dbReference>
<sequence>MAAFYLDLTGFFANLSALHSIGTAIWMHLAQPLALFVLLNLLVVLVYLSSGSAARSRNVRTQHEDEDTLKSQERWDQDHEDEEVRSSYDESRFGHEEFGVLQSVSSIQHSPSYGVDTLDGSCSVPPSRRFGDYKNESVSADDTPNEGGSEYEMTGYGSGLAEQGHRNHNHLQGVNYSRAASFPVKHDSSNDEGASEVDIANGSVLSGWSSKGYGLAHPTPLHQKERYSSYRTILGGKQMPHRDATTDISPAQQSRRKPSRSRKTLRGHNQRLERSKSDGTALLSSLTSRTTPLELRTTVSSLKKPAALDAPWRRAHPKRLVIVADIPEEGQVDGEEEVDKKAEAFIGKFYEKVRLRL</sequence>
<evidence type="ECO:0000256" key="2">
    <source>
        <dbReference type="SAM" id="Phobius"/>
    </source>
</evidence>
<dbReference type="EMBL" id="CM035434">
    <property type="protein sequence ID" value="KAH7292357.1"/>
    <property type="molecule type" value="Genomic_DNA"/>
</dbReference>
<dbReference type="InterPro" id="IPR008480">
    <property type="entry name" value="DUF761_pln"/>
</dbReference>
<evidence type="ECO:0000313" key="4">
    <source>
        <dbReference type="Proteomes" id="UP000825935"/>
    </source>
</evidence>
<evidence type="ECO:0008006" key="5">
    <source>
        <dbReference type="Google" id="ProtNLM"/>
    </source>
</evidence>
<comment type="caution">
    <text evidence="3">The sequence shown here is derived from an EMBL/GenBank/DDBJ whole genome shotgun (WGS) entry which is preliminary data.</text>
</comment>
<reference evidence="3" key="1">
    <citation type="submission" date="2021-08" db="EMBL/GenBank/DDBJ databases">
        <title>WGS assembly of Ceratopteris richardii.</title>
        <authorList>
            <person name="Marchant D.B."/>
            <person name="Chen G."/>
            <person name="Jenkins J."/>
            <person name="Shu S."/>
            <person name="Leebens-Mack J."/>
            <person name="Grimwood J."/>
            <person name="Schmutz J."/>
            <person name="Soltis P."/>
            <person name="Soltis D."/>
            <person name="Chen Z.-H."/>
        </authorList>
    </citation>
    <scope>NUCLEOTIDE SEQUENCE</scope>
    <source>
        <strain evidence="3">Whitten #5841</strain>
        <tissue evidence="3">Leaf</tissue>
    </source>
</reference>
<keyword evidence="2" id="KW-0812">Transmembrane</keyword>
<keyword evidence="2" id="KW-1133">Transmembrane helix</keyword>
<feature type="compositionally biased region" description="Basic and acidic residues" evidence="1">
    <location>
        <begin position="68"/>
        <end position="89"/>
    </location>
</feature>
<feature type="compositionally biased region" description="Basic residues" evidence="1">
    <location>
        <begin position="254"/>
        <end position="269"/>
    </location>
</feature>
<dbReference type="PANTHER" id="PTHR33098:SF44">
    <property type="entry name" value="DUF4408 DOMAIN-CONTAINING PROTEIN"/>
    <property type="match status" value="1"/>
</dbReference>
<keyword evidence="4" id="KW-1185">Reference proteome</keyword>
<keyword evidence="2" id="KW-0472">Membrane</keyword>
<dbReference type="PANTHER" id="PTHR33098">
    <property type="entry name" value="COTTON FIBER (DUF761)"/>
    <property type="match status" value="1"/>
</dbReference>
<feature type="region of interest" description="Disordered" evidence="1">
    <location>
        <begin position="128"/>
        <end position="151"/>
    </location>
</feature>
<protein>
    <recommendedName>
        <fullName evidence="5">DUF4408 domain-containing protein</fullName>
    </recommendedName>
</protein>